<keyword evidence="1" id="KW-1133">Transmembrane helix</keyword>
<proteinExistence type="predicted"/>
<gene>
    <name evidence="2" type="ORF">SRAS04492_LOCUS4182</name>
</gene>
<name>A0A7S3CMJ8_9SPIT</name>
<keyword evidence="1" id="KW-0812">Transmembrane</keyword>
<organism evidence="2">
    <name type="scientific">Strombidium rassoulzadegani</name>
    <dbReference type="NCBI Taxonomy" id="1082188"/>
    <lineage>
        <taxon>Eukaryota</taxon>
        <taxon>Sar</taxon>
        <taxon>Alveolata</taxon>
        <taxon>Ciliophora</taxon>
        <taxon>Intramacronucleata</taxon>
        <taxon>Spirotrichea</taxon>
        <taxon>Oligotrichia</taxon>
        <taxon>Strombidiidae</taxon>
        <taxon>Strombidium</taxon>
    </lineage>
</organism>
<evidence type="ECO:0000256" key="1">
    <source>
        <dbReference type="SAM" id="Phobius"/>
    </source>
</evidence>
<evidence type="ECO:0000313" key="2">
    <source>
        <dbReference type="EMBL" id="CAE0232384.1"/>
    </source>
</evidence>
<keyword evidence="1" id="KW-0472">Membrane</keyword>
<sequence length="253" mass="29212">MPEDPENFQLRYSKFTKQVNVALFLQPKEGPSLQIRDSDSGSSFSSMANQLTFSYASIVHSNDDLDKDGKKGLSDGLKAFLLKIVRLQLGIKSVHDIKREFMGVVEFEDMRREKGLSARNPSEVYRSQQRQLLSLEAMRNFKQIIDLLKINKLESDELVYKNLNTHSLVAVLHDELLGVGPEDTVGRETLFKLGLLYETKKMNPPYFFSWEFMAGTYAPFLMPFLIALVQISFRLFKEKRQQKQDEVEKEKTE</sequence>
<dbReference type="AlphaFoldDB" id="A0A7S3CMJ8"/>
<accession>A0A7S3CMJ8</accession>
<dbReference type="EMBL" id="HBIA01008267">
    <property type="protein sequence ID" value="CAE0232384.1"/>
    <property type="molecule type" value="Transcribed_RNA"/>
</dbReference>
<protein>
    <submittedName>
        <fullName evidence="2">Uncharacterized protein</fullName>
    </submittedName>
</protein>
<feature type="transmembrane region" description="Helical" evidence="1">
    <location>
        <begin position="217"/>
        <end position="236"/>
    </location>
</feature>
<reference evidence="2" key="1">
    <citation type="submission" date="2021-01" db="EMBL/GenBank/DDBJ databases">
        <authorList>
            <person name="Corre E."/>
            <person name="Pelletier E."/>
            <person name="Niang G."/>
            <person name="Scheremetjew M."/>
            <person name="Finn R."/>
            <person name="Kale V."/>
            <person name="Holt S."/>
            <person name="Cochrane G."/>
            <person name="Meng A."/>
            <person name="Brown T."/>
            <person name="Cohen L."/>
        </authorList>
    </citation>
    <scope>NUCLEOTIDE SEQUENCE</scope>
    <source>
        <strain evidence="2">Ras09</strain>
    </source>
</reference>